<dbReference type="AlphaFoldDB" id="A0A164JKZ7"/>
<keyword evidence="2" id="KW-1185">Reference proteome</keyword>
<evidence type="ECO:0000313" key="1">
    <source>
        <dbReference type="EMBL" id="KZM70502.1"/>
    </source>
</evidence>
<proteinExistence type="predicted"/>
<evidence type="ECO:0000313" key="2">
    <source>
        <dbReference type="Proteomes" id="UP000076512"/>
    </source>
</evidence>
<gene>
    <name evidence="1" type="ORF">AWN90_38585</name>
</gene>
<reference evidence="1 2" key="1">
    <citation type="submission" date="2016-04" db="EMBL/GenBank/DDBJ databases">
        <authorList>
            <person name="Evans L.H."/>
            <person name="Alamgir A."/>
            <person name="Owens N."/>
            <person name="Weber N.D."/>
            <person name="Virtaneva K."/>
            <person name="Barbian K."/>
            <person name="Babar A."/>
            <person name="Rosenke K."/>
        </authorList>
    </citation>
    <scope>NUCLEOTIDE SEQUENCE [LARGE SCALE GENOMIC DNA]</scope>
    <source>
        <strain evidence="1 2">IFM 0406</strain>
    </source>
</reference>
<name>A0A164JKZ7_9NOCA</name>
<accession>A0A164JKZ7</accession>
<organism evidence="1 2">
    <name type="scientific">Nocardia terpenica</name>
    <dbReference type="NCBI Taxonomy" id="455432"/>
    <lineage>
        <taxon>Bacteria</taxon>
        <taxon>Bacillati</taxon>
        <taxon>Actinomycetota</taxon>
        <taxon>Actinomycetes</taxon>
        <taxon>Mycobacteriales</taxon>
        <taxon>Nocardiaceae</taxon>
        <taxon>Nocardia</taxon>
    </lineage>
</organism>
<sequence>MQRYDELMGNWSRLAAEGDISEPEEWAIDTVFELLIPDEIATCWGQQVKEVTVVHDRIGFEKLIGTTLDEITAAVASFELDGTLILSPAGSLMVAELACLHNPAPILDWVMEAEEKARDLCISGRKFQAHDRSGECTSDPEWEYKWYIEHDRPQHELLRQWCGHRAVTTYERVTAAEAEVLRLDRIVRRLLDVVRDHNHILAEVIEREHETERITPANVRPEIERPKHPSEMPVRIIKVRAPRWW</sequence>
<dbReference type="EMBL" id="LWGR01000013">
    <property type="protein sequence ID" value="KZM70502.1"/>
    <property type="molecule type" value="Genomic_DNA"/>
</dbReference>
<comment type="caution">
    <text evidence="1">The sequence shown here is derived from an EMBL/GenBank/DDBJ whole genome shotgun (WGS) entry which is preliminary data.</text>
</comment>
<protein>
    <submittedName>
        <fullName evidence="1">Uncharacterized protein</fullName>
    </submittedName>
</protein>
<dbReference type="Proteomes" id="UP000076512">
    <property type="component" value="Unassembled WGS sequence"/>
</dbReference>